<proteinExistence type="predicted"/>
<evidence type="ECO:0000256" key="1">
    <source>
        <dbReference type="ARBA" id="ARBA00022723"/>
    </source>
</evidence>
<keyword evidence="4" id="KW-1185">Reference proteome</keyword>
<dbReference type="SUPFAM" id="SSF53800">
    <property type="entry name" value="Chelatase"/>
    <property type="match status" value="1"/>
</dbReference>
<dbReference type="InterPro" id="IPR002762">
    <property type="entry name" value="CbiX-like"/>
</dbReference>
<name>A0A3R9P2V0_9BACI</name>
<evidence type="ECO:0000313" key="3">
    <source>
        <dbReference type="EMBL" id="RSL31653.1"/>
    </source>
</evidence>
<organism evidence="3 4">
    <name type="scientific">Salibacterium salarium</name>
    <dbReference type="NCBI Taxonomy" id="284579"/>
    <lineage>
        <taxon>Bacteria</taxon>
        <taxon>Bacillati</taxon>
        <taxon>Bacillota</taxon>
        <taxon>Bacilli</taxon>
        <taxon>Bacillales</taxon>
        <taxon>Bacillaceae</taxon>
    </lineage>
</organism>
<protein>
    <submittedName>
        <fullName evidence="3">Sirohydrochlorin chelatase</fullName>
    </submittedName>
</protein>
<dbReference type="CDD" id="cd03416">
    <property type="entry name" value="CbiX_SirB_N"/>
    <property type="match status" value="1"/>
</dbReference>
<dbReference type="PANTHER" id="PTHR33542">
    <property type="entry name" value="SIROHYDROCHLORIN FERROCHELATASE, CHLOROPLASTIC"/>
    <property type="match status" value="1"/>
</dbReference>
<keyword evidence="2" id="KW-0456">Lyase</keyword>
<dbReference type="RefSeq" id="WP_125558188.1">
    <property type="nucleotide sequence ID" value="NZ_RBVX01000022.1"/>
</dbReference>
<evidence type="ECO:0000256" key="2">
    <source>
        <dbReference type="ARBA" id="ARBA00023239"/>
    </source>
</evidence>
<dbReference type="EMBL" id="RBVX01000022">
    <property type="protein sequence ID" value="RSL31653.1"/>
    <property type="molecule type" value="Genomic_DNA"/>
</dbReference>
<sequence length="256" mass="28557">MKAVLYVGHGTRVPEGSEQLKTFAEEAKKDIPYDIQETCFLELSKPDIMEGAARCVEKGADSIAVVPVLLLSAGHIKEDIPEELDKVKEAYPHVSIQYGAPFGLHTKMLDVLQQRLENKGWQKGQDAGILLVGRGSSDDKAITDFHDIASLLQKRTGVDKVDTAFLAAANPTFDEGLEKVAKSSTKNVYVLPYLLFTGLLMQEMQTKIEAADKTSEPSLYLCDYLGYDKQLIEVLRERTDETFHQPFLFEKSEENV</sequence>
<dbReference type="PANTHER" id="PTHR33542:SF3">
    <property type="entry name" value="SIROHYDROCHLORIN FERROCHELATASE, CHLOROPLASTIC"/>
    <property type="match status" value="1"/>
</dbReference>
<dbReference type="GO" id="GO:0046872">
    <property type="term" value="F:metal ion binding"/>
    <property type="evidence" value="ECO:0007669"/>
    <property type="project" value="UniProtKB-KW"/>
</dbReference>
<reference evidence="3 4" key="1">
    <citation type="submission" date="2018-10" db="EMBL/GenBank/DDBJ databases">
        <title>Draft genome sequence of Bacillus salarius IM0101, isolated from a hypersaline soil in Inner Mongolia, China.</title>
        <authorList>
            <person name="Yamprayoonswat W."/>
            <person name="Boonvisut S."/>
            <person name="Jumpathong W."/>
            <person name="Sittihan S."/>
            <person name="Ruangsuj P."/>
            <person name="Wanthongcharoen S."/>
            <person name="Thongpramul N."/>
            <person name="Pimmason S."/>
            <person name="Yu B."/>
            <person name="Yasawong M."/>
        </authorList>
    </citation>
    <scope>NUCLEOTIDE SEQUENCE [LARGE SCALE GENOMIC DNA]</scope>
    <source>
        <strain evidence="3 4">IM0101</strain>
    </source>
</reference>
<gene>
    <name evidence="3" type="ORF">D7Z54_19615</name>
</gene>
<dbReference type="OrthoDB" id="9797895at2"/>
<comment type="caution">
    <text evidence="3">The sequence shown here is derived from an EMBL/GenBank/DDBJ whole genome shotgun (WGS) entry which is preliminary data.</text>
</comment>
<dbReference type="GO" id="GO:0016829">
    <property type="term" value="F:lyase activity"/>
    <property type="evidence" value="ECO:0007669"/>
    <property type="project" value="UniProtKB-KW"/>
</dbReference>
<accession>A0A3R9P2V0</accession>
<dbReference type="AlphaFoldDB" id="A0A3R9P2V0"/>
<dbReference type="InterPro" id="IPR050963">
    <property type="entry name" value="Sirohydro_Cobaltochel/CbiX"/>
</dbReference>
<keyword evidence="1" id="KW-0479">Metal-binding</keyword>
<evidence type="ECO:0000313" key="4">
    <source>
        <dbReference type="Proteomes" id="UP000275076"/>
    </source>
</evidence>
<dbReference type="Gene3D" id="3.40.50.1400">
    <property type="match status" value="2"/>
</dbReference>
<dbReference type="Pfam" id="PF01903">
    <property type="entry name" value="CbiX"/>
    <property type="match status" value="2"/>
</dbReference>
<dbReference type="CDD" id="cd03414">
    <property type="entry name" value="CbiX_SirB_C"/>
    <property type="match status" value="1"/>
</dbReference>
<dbReference type="Proteomes" id="UP000275076">
    <property type="component" value="Unassembled WGS sequence"/>
</dbReference>